<name>A0A496PKU3_9MICC</name>
<comment type="caution">
    <text evidence="3">The sequence shown here is derived from an EMBL/GenBank/DDBJ whole genome shotgun (WGS) entry which is preliminary data.</text>
</comment>
<evidence type="ECO:0008006" key="5">
    <source>
        <dbReference type="Google" id="ProtNLM"/>
    </source>
</evidence>
<dbReference type="EMBL" id="QQXL01000002">
    <property type="protein sequence ID" value="RKW71027.1"/>
    <property type="molecule type" value="Genomic_DNA"/>
</dbReference>
<proteinExistence type="predicted"/>
<feature type="transmembrane region" description="Helical" evidence="2">
    <location>
        <begin position="85"/>
        <end position="105"/>
    </location>
</feature>
<dbReference type="InterPro" id="IPR019051">
    <property type="entry name" value="Trp_biosyn_TM_oprn/chp"/>
</dbReference>
<evidence type="ECO:0000313" key="3">
    <source>
        <dbReference type="EMBL" id="RKW71027.1"/>
    </source>
</evidence>
<evidence type="ECO:0000313" key="4">
    <source>
        <dbReference type="Proteomes" id="UP000273119"/>
    </source>
</evidence>
<feature type="transmembrane region" description="Helical" evidence="2">
    <location>
        <begin position="162"/>
        <end position="183"/>
    </location>
</feature>
<reference evidence="3 4" key="1">
    <citation type="submission" date="2018-07" db="EMBL/GenBank/DDBJ databases">
        <title>Arthrobacter sp. nov., isolated from raw cow's milk with high bacterial count.</title>
        <authorList>
            <person name="Hahne J."/>
            <person name="Isele D."/>
            <person name="Lipski A."/>
        </authorList>
    </citation>
    <scope>NUCLEOTIDE SEQUENCE [LARGE SCALE GENOMIC DNA]</scope>
    <source>
        <strain evidence="3 4">JZ R-183</strain>
    </source>
</reference>
<dbReference type="Proteomes" id="UP000273119">
    <property type="component" value="Unassembled WGS sequence"/>
</dbReference>
<evidence type="ECO:0000256" key="2">
    <source>
        <dbReference type="SAM" id="Phobius"/>
    </source>
</evidence>
<gene>
    <name evidence="3" type="ORF">DWQ67_04290</name>
</gene>
<keyword evidence="2" id="KW-1133">Transmembrane helix</keyword>
<evidence type="ECO:0000256" key="1">
    <source>
        <dbReference type="SAM" id="MobiDB-lite"/>
    </source>
</evidence>
<keyword evidence="4" id="KW-1185">Reference proteome</keyword>
<keyword evidence="2" id="KW-0812">Transmembrane</keyword>
<keyword evidence="2" id="KW-0472">Membrane</keyword>
<feature type="transmembrane region" description="Helical" evidence="2">
    <location>
        <begin position="44"/>
        <end position="65"/>
    </location>
</feature>
<sequence length="237" mass="24566">MHEQVLCPAAGGLRGGQPSRRGRSDGKRIVTETEPKRLLSRRNVILLGIAAGLVGLLGVTQTWITVPPPSSGVQLGSVAVSGADAASAVLALTVVGLACAVAATIAGKIARYIVAAVQFLVGAGVVGFVIPVLLDPHKAAAAKVSEAFGLQVVPDAAYQLSFWPVVSMVGGVLMVLAALALAWSSRGWTSGHRYERTTGGRAVVTNETMDDIDRWDAFTEGEDPTEGDGDVKGARYH</sequence>
<accession>A0A496PKU3</accession>
<feature type="compositionally biased region" description="Acidic residues" evidence="1">
    <location>
        <begin position="219"/>
        <end position="228"/>
    </location>
</feature>
<feature type="transmembrane region" description="Helical" evidence="2">
    <location>
        <begin position="112"/>
        <end position="134"/>
    </location>
</feature>
<organism evidence="3 4">
    <name type="scientific">Galactobacter caseinivorans</name>
    <dbReference type="NCBI Taxonomy" id="2676123"/>
    <lineage>
        <taxon>Bacteria</taxon>
        <taxon>Bacillati</taxon>
        <taxon>Actinomycetota</taxon>
        <taxon>Actinomycetes</taxon>
        <taxon>Micrococcales</taxon>
        <taxon>Micrococcaceae</taxon>
        <taxon>Galactobacter</taxon>
    </lineage>
</organism>
<dbReference type="Pfam" id="PF09534">
    <property type="entry name" value="Trp_oprn_chp"/>
    <property type="match status" value="1"/>
</dbReference>
<dbReference type="AlphaFoldDB" id="A0A496PKU3"/>
<feature type="region of interest" description="Disordered" evidence="1">
    <location>
        <begin position="216"/>
        <end position="237"/>
    </location>
</feature>
<protein>
    <recommendedName>
        <fullName evidence="5">Trp biosynthesis-associated membrane protein</fullName>
    </recommendedName>
</protein>